<keyword evidence="2" id="KW-1185">Reference proteome</keyword>
<evidence type="ECO:0000313" key="1">
    <source>
        <dbReference type="EMBL" id="OOV84565.1"/>
    </source>
</evidence>
<gene>
    <name evidence="1" type="ORF">B1202_06260</name>
</gene>
<proteinExistence type="predicted"/>
<evidence type="ECO:0000313" key="2">
    <source>
        <dbReference type="Proteomes" id="UP000191160"/>
    </source>
</evidence>
<dbReference type="AlphaFoldDB" id="A0A1T1H457"/>
<dbReference type="RefSeq" id="WP_078189718.1">
    <property type="nucleotide sequence ID" value="NZ_JAMCOU010000031.1"/>
</dbReference>
<name>A0A1T1H457_9GAMM</name>
<organism evidence="1 2">
    <name type="scientific">Acinetobacter amyesii</name>
    <dbReference type="NCBI Taxonomy" id="2942470"/>
    <lineage>
        <taxon>Bacteria</taxon>
        <taxon>Pseudomonadati</taxon>
        <taxon>Pseudomonadota</taxon>
        <taxon>Gammaproteobacteria</taxon>
        <taxon>Moraxellales</taxon>
        <taxon>Moraxellaceae</taxon>
        <taxon>Acinetobacter</taxon>
    </lineage>
</organism>
<dbReference type="EMBL" id="MVKX01000003">
    <property type="protein sequence ID" value="OOV84565.1"/>
    <property type="molecule type" value="Genomic_DNA"/>
</dbReference>
<dbReference type="Proteomes" id="UP000191160">
    <property type="component" value="Unassembled WGS sequence"/>
</dbReference>
<protein>
    <submittedName>
        <fullName evidence="1">Uncharacterized protein</fullName>
    </submittedName>
</protein>
<reference evidence="1 2" key="1">
    <citation type="submission" date="2017-02" db="EMBL/GenBank/DDBJ databases">
        <title>Acinetobacter sp. ANC 4945, whole genome shotgun sequencing project.</title>
        <authorList>
            <person name="Radolfova-Krizova L."/>
            <person name="Al Atrouni A."/>
            <person name="Nemec A."/>
        </authorList>
    </citation>
    <scope>NUCLEOTIDE SEQUENCE [LARGE SCALE GENOMIC DNA]</scope>
    <source>
        <strain evidence="1 2">ANC 4945</strain>
    </source>
</reference>
<sequence>MKHLGLVGAIFCVACATTGQKQLNQSLQHYIGQPADQVRKELNLSQLGYKVMGAPVQSNEKLSYTILRSMPIPIGTPNIGTSIAMGAPIPTPSKGGVTVDMECKIEFKLRNQIVESIDYVGRAC</sequence>
<comment type="caution">
    <text evidence="1">The sequence shown here is derived from an EMBL/GenBank/DDBJ whole genome shotgun (WGS) entry which is preliminary data.</text>
</comment>
<accession>A0A1T1H457</accession>